<feature type="compositionally biased region" description="Pro residues" evidence="1">
    <location>
        <begin position="393"/>
        <end position="426"/>
    </location>
</feature>
<feature type="compositionally biased region" description="Pro residues" evidence="1">
    <location>
        <begin position="78"/>
        <end position="87"/>
    </location>
</feature>
<feature type="compositionally biased region" description="Low complexity" evidence="1">
    <location>
        <begin position="380"/>
        <end position="392"/>
    </location>
</feature>
<dbReference type="AlphaFoldDB" id="A0A931I3T0"/>
<feature type="compositionally biased region" description="Basic and acidic residues" evidence="1">
    <location>
        <begin position="101"/>
        <end position="127"/>
    </location>
</feature>
<organism evidence="3 4">
    <name type="scientific">Methylobrevis albus</name>
    <dbReference type="NCBI Taxonomy" id="2793297"/>
    <lineage>
        <taxon>Bacteria</taxon>
        <taxon>Pseudomonadati</taxon>
        <taxon>Pseudomonadota</taxon>
        <taxon>Alphaproteobacteria</taxon>
        <taxon>Hyphomicrobiales</taxon>
        <taxon>Pleomorphomonadaceae</taxon>
        <taxon>Methylobrevis</taxon>
    </lineage>
</organism>
<evidence type="ECO:0000256" key="1">
    <source>
        <dbReference type="SAM" id="MobiDB-lite"/>
    </source>
</evidence>
<evidence type="ECO:0008006" key="5">
    <source>
        <dbReference type="Google" id="ProtNLM"/>
    </source>
</evidence>
<dbReference type="RefSeq" id="WP_197312423.1">
    <property type="nucleotide sequence ID" value="NZ_JADZLT010000054.1"/>
</dbReference>
<evidence type="ECO:0000313" key="4">
    <source>
        <dbReference type="Proteomes" id="UP000631694"/>
    </source>
</evidence>
<feature type="compositionally biased region" description="Low complexity" evidence="1">
    <location>
        <begin position="350"/>
        <end position="362"/>
    </location>
</feature>
<evidence type="ECO:0000313" key="3">
    <source>
        <dbReference type="EMBL" id="MBH0239337.1"/>
    </source>
</evidence>
<feature type="compositionally biased region" description="Basic and acidic residues" evidence="1">
    <location>
        <begin position="200"/>
        <end position="228"/>
    </location>
</feature>
<feature type="compositionally biased region" description="Low complexity" evidence="1">
    <location>
        <begin position="235"/>
        <end position="246"/>
    </location>
</feature>
<name>A0A931I3T0_9HYPH</name>
<evidence type="ECO:0000256" key="2">
    <source>
        <dbReference type="SAM" id="Phobius"/>
    </source>
</evidence>
<feature type="compositionally biased region" description="Basic and acidic residues" evidence="1">
    <location>
        <begin position="172"/>
        <end position="191"/>
    </location>
</feature>
<sequence length="641" mass="66304">MADFYPVLKRAIGALPSNTGEARRAVYERARSALVRQLQAYDPPLSPAQITDQRLALEESIRRVESEVAGAAFGLTPETPPPPAPAEPRPEPPKAAPSRPEPARPEPTRPEAAKAEAPRAEPAKAEPAKSAPPVAPPRPAASADGEGGKAVLDRMRQETASIGGAAATAVRAMRDKLDETSEPVPAERIEPKLTPAETAKPARPETAKPDVAKPEAAKSDRRPAEPVRTEPVLGAATSVATAESAAPDTVRAAPDTARRQRPPEPPEPSGRSGRGRRVAVFAVLALLIAAAIGAVAGMQAGLVPDVLGIARQPVATAPETDAATPPDTAPPAAENGLEPKITDRLPQEGVPPAVAPDARAVPTLRVTPPLDEDSLTGESTAPPATPEAATPAPATPAPATPEPAAPEPPPAAAPETPPPETAPPPADGSTEAPATGNTATAGAAAPAVPDAAPGSETQPAVIVAQRSILYEEPVAGSEGTRLEGEAIWTFVDTPPAAGGAAEPTIRAEVSIPERGLRLALTIRKNADAALPASHLVDLAFTVEPSFTGRAIGATPGLIMKQTEDARGDPLVGAVAPVSENLFWLALSSTERDLERNLSLLKEREWIDVPIRYADRRRAILTFEKGTPGRRAFEQAMAAWGQ</sequence>
<keyword evidence="2" id="KW-0812">Transmembrane</keyword>
<reference evidence="3" key="1">
    <citation type="submission" date="2020-12" db="EMBL/GenBank/DDBJ databases">
        <title>Methylobrevis albus sp. nov., isolated from fresh water lack sediment.</title>
        <authorList>
            <person name="Zou Q."/>
        </authorList>
    </citation>
    <scope>NUCLEOTIDE SEQUENCE</scope>
    <source>
        <strain evidence="3">L22</strain>
    </source>
</reference>
<accession>A0A931I3T0</accession>
<proteinExistence type="predicted"/>
<feature type="compositionally biased region" description="Low complexity" evidence="1">
    <location>
        <begin position="432"/>
        <end position="454"/>
    </location>
</feature>
<keyword evidence="2" id="KW-0472">Membrane</keyword>
<keyword evidence="4" id="KW-1185">Reference proteome</keyword>
<feature type="transmembrane region" description="Helical" evidence="2">
    <location>
        <begin position="278"/>
        <end position="302"/>
    </location>
</feature>
<feature type="region of interest" description="Disordered" evidence="1">
    <location>
        <begin position="317"/>
        <end position="457"/>
    </location>
</feature>
<protein>
    <recommendedName>
        <fullName evidence="5">CheA signal transduction histidine kinase</fullName>
    </recommendedName>
</protein>
<keyword evidence="2" id="KW-1133">Transmembrane helix</keyword>
<dbReference type="Proteomes" id="UP000631694">
    <property type="component" value="Unassembled WGS sequence"/>
</dbReference>
<comment type="caution">
    <text evidence="3">The sequence shown here is derived from an EMBL/GenBank/DDBJ whole genome shotgun (WGS) entry which is preliminary data.</text>
</comment>
<feature type="region of interest" description="Disordered" evidence="1">
    <location>
        <begin position="68"/>
        <end position="274"/>
    </location>
</feature>
<feature type="compositionally biased region" description="Low complexity" evidence="1">
    <location>
        <begin position="317"/>
        <end position="334"/>
    </location>
</feature>
<dbReference type="EMBL" id="JADZLT010000054">
    <property type="protein sequence ID" value="MBH0239337.1"/>
    <property type="molecule type" value="Genomic_DNA"/>
</dbReference>
<gene>
    <name evidence="3" type="ORF">I5731_16050</name>
</gene>